<dbReference type="InterPro" id="IPR015422">
    <property type="entry name" value="PyrdxlP-dep_Trfase_small"/>
</dbReference>
<evidence type="ECO:0000256" key="4">
    <source>
        <dbReference type="SAM" id="MobiDB-lite"/>
    </source>
</evidence>
<dbReference type="EMBL" id="BAAASG010000027">
    <property type="protein sequence ID" value="GAA2519533.1"/>
    <property type="molecule type" value="Genomic_DNA"/>
</dbReference>
<evidence type="ECO:0000259" key="5">
    <source>
        <dbReference type="Pfam" id="PF01212"/>
    </source>
</evidence>
<dbReference type="Gene3D" id="3.40.640.10">
    <property type="entry name" value="Type I PLP-dependent aspartate aminotransferase-like (Major domain)"/>
    <property type="match status" value="1"/>
</dbReference>
<feature type="domain" description="Aromatic amino acid beta-eliminating lyase/threonine aldolase" evidence="5">
    <location>
        <begin position="81"/>
        <end position="308"/>
    </location>
</feature>
<dbReference type="InterPro" id="IPR001597">
    <property type="entry name" value="ArAA_b-elim_lyase/Thr_aldolase"/>
</dbReference>
<gene>
    <name evidence="6" type="ORF">GCM10010276_81960</name>
</gene>
<evidence type="ECO:0000313" key="7">
    <source>
        <dbReference type="Proteomes" id="UP001501777"/>
    </source>
</evidence>
<dbReference type="Gene3D" id="3.90.1150.10">
    <property type="entry name" value="Aspartate Aminotransferase, domain 1"/>
    <property type="match status" value="1"/>
</dbReference>
<organism evidence="6 7">
    <name type="scientific">Streptomyces longisporus</name>
    <dbReference type="NCBI Taxonomy" id="1948"/>
    <lineage>
        <taxon>Bacteria</taxon>
        <taxon>Bacillati</taxon>
        <taxon>Actinomycetota</taxon>
        <taxon>Actinomycetes</taxon>
        <taxon>Kitasatosporales</taxon>
        <taxon>Streptomycetaceae</taxon>
        <taxon>Streptomyces</taxon>
    </lineage>
</organism>
<dbReference type="SUPFAM" id="SSF53383">
    <property type="entry name" value="PLP-dependent transferases"/>
    <property type="match status" value="1"/>
</dbReference>
<feature type="region of interest" description="Disordered" evidence="4">
    <location>
        <begin position="1"/>
        <end position="33"/>
    </location>
</feature>
<comment type="similarity">
    <text evidence="2">Belongs to the threonine aldolase family.</text>
</comment>
<protein>
    <submittedName>
        <fullName evidence="6">Beta-eliminating lyase-related protein</fullName>
    </submittedName>
</protein>
<proteinExistence type="inferred from homology"/>
<dbReference type="Proteomes" id="UP001501777">
    <property type="component" value="Unassembled WGS sequence"/>
</dbReference>
<keyword evidence="7" id="KW-1185">Reference proteome</keyword>
<dbReference type="InterPro" id="IPR015421">
    <property type="entry name" value="PyrdxlP-dep_Trfase_major"/>
</dbReference>
<sequence length="416" mass="45404">MSDAAQQVEGHSDPTSDEDQISDQERRKRRRKRRIGAYRSAERVLARPGFLGTLRERLALLDRVQDVYDLDEPADIYGNGVVEALEEKVAGLLGKEAAAFFPTGTMAQQVALRCWAGRTGSPTVALHALAHPEVHERNAFSQVSGLRPVRVTSGPQLPTADEVRDFEEPFGALMLELPLRDAGFVLPSWEDLTEVVAAARERDAVVHFDGARLWESTVHFGRPLDEIADLADSVYVSFYKSLDGFGGAALAGPKSLIEEAKTWRHRYGGQIFQQFPTVLSALAGLERELPRLPEYVAHARVVADALREGFAAAGVPWVRVHPEVPHTNEFQVWLPYDPDVLAEAAVRHGEETGTLLFADAWDPKGPGLAFTEVSVRAAGLEWTAEDVKSAVAGFVSRLEEEAGKAEAVGAAGAVSR</sequence>
<evidence type="ECO:0000256" key="1">
    <source>
        <dbReference type="ARBA" id="ARBA00001933"/>
    </source>
</evidence>
<dbReference type="InterPro" id="IPR015424">
    <property type="entry name" value="PyrdxlP-dep_Trfase"/>
</dbReference>
<reference evidence="7" key="1">
    <citation type="journal article" date="2019" name="Int. J. Syst. Evol. Microbiol.">
        <title>The Global Catalogue of Microorganisms (GCM) 10K type strain sequencing project: providing services to taxonomists for standard genome sequencing and annotation.</title>
        <authorList>
            <consortium name="The Broad Institute Genomics Platform"/>
            <consortium name="The Broad Institute Genome Sequencing Center for Infectious Disease"/>
            <person name="Wu L."/>
            <person name="Ma J."/>
        </authorList>
    </citation>
    <scope>NUCLEOTIDE SEQUENCE [LARGE SCALE GENOMIC DNA]</scope>
    <source>
        <strain evidence="7">JCM 4395</strain>
    </source>
</reference>
<evidence type="ECO:0000256" key="3">
    <source>
        <dbReference type="ARBA" id="ARBA00022898"/>
    </source>
</evidence>
<dbReference type="Pfam" id="PF01212">
    <property type="entry name" value="Beta_elim_lyase"/>
    <property type="match status" value="1"/>
</dbReference>
<evidence type="ECO:0000313" key="6">
    <source>
        <dbReference type="EMBL" id="GAA2519533.1"/>
    </source>
</evidence>
<dbReference type="PANTHER" id="PTHR48097">
    <property type="entry name" value="L-THREONINE ALDOLASE-RELATED"/>
    <property type="match status" value="1"/>
</dbReference>
<comment type="cofactor">
    <cofactor evidence="1">
        <name>pyridoxal 5'-phosphate</name>
        <dbReference type="ChEBI" id="CHEBI:597326"/>
    </cofactor>
</comment>
<keyword evidence="3" id="KW-0663">Pyridoxal phosphate</keyword>
<comment type="caution">
    <text evidence="6">The sequence shown here is derived from an EMBL/GenBank/DDBJ whole genome shotgun (WGS) entry which is preliminary data.</text>
</comment>
<name>A0ABP6AP18_STRLO</name>
<keyword evidence="6" id="KW-0456">Lyase</keyword>
<evidence type="ECO:0000256" key="2">
    <source>
        <dbReference type="ARBA" id="ARBA00006966"/>
    </source>
</evidence>
<dbReference type="GO" id="GO:0016829">
    <property type="term" value="F:lyase activity"/>
    <property type="evidence" value="ECO:0007669"/>
    <property type="project" value="UniProtKB-KW"/>
</dbReference>
<dbReference type="PANTHER" id="PTHR48097:SF9">
    <property type="entry name" value="L-THREONINE ALDOLASE"/>
    <property type="match status" value="1"/>
</dbReference>
<accession>A0ABP6AP18</accession>